<feature type="domain" description="WxL" evidence="1">
    <location>
        <begin position="49"/>
        <end position="197"/>
    </location>
</feature>
<gene>
    <name evidence="2" type="ORF">J2S74_003799</name>
</gene>
<organism evidence="2 3">
    <name type="scientific">Evansella vedderi</name>
    <dbReference type="NCBI Taxonomy" id="38282"/>
    <lineage>
        <taxon>Bacteria</taxon>
        <taxon>Bacillati</taxon>
        <taxon>Bacillota</taxon>
        <taxon>Bacilli</taxon>
        <taxon>Bacillales</taxon>
        <taxon>Bacillaceae</taxon>
        <taxon>Evansella</taxon>
    </lineage>
</organism>
<dbReference type="InterPro" id="IPR027994">
    <property type="entry name" value="WxL_dom"/>
</dbReference>
<keyword evidence="3" id="KW-1185">Reference proteome</keyword>
<reference evidence="2 3" key="1">
    <citation type="submission" date="2023-07" db="EMBL/GenBank/DDBJ databases">
        <title>Genomic Encyclopedia of Type Strains, Phase IV (KMG-IV): sequencing the most valuable type-strain genomes for metagenomic binning, comparative biology and taxonomic classification.</title>
        <authorList>
            <person name="Goeker M."/>
        </authorList>
    </citation>
    <scope>NUCLEOTIDE SEQUENCE [LARGE SCALE GENOMIC DNA]</scope>
    <source>
        <strain evidence="2 3">DSM 9768</strain>
    </source>
</reference>
<proteinExistence type="predicted"/>
<accession>A0ABT9ZYQ9</accession>
<dbReference type="RefSeq" id="WP_307328414.1">
    <property type="nucleotide sequence ID" value="NZ_JAUSUG010000016.1"/>
</dbReference>
<evidence type="ECO:0000313" key="3">
    <source>
        <dbReference type="Proteomes" id="UP001230005"/>
    </source>
</evidence>
<evidence type="ECO:0000259" key="1">
    <source>
        <dbReference type="Pfam" id="PF13731"/>
    </source>
</evidence>
<name>A0ABT9ZYQ9_9BACI</name>
<evidence type="ECO:0000313" key="2">
    <source>
        <dbReference type="EMBL" id="MDQ0256379.1"/>
    </source>
</evidence>
<comment type="caution">
    <text evidence="2">The sequence shown here is derived from an EMBL/GenBank/DDBJ whole genome shotgun (WGS) entry which is preliminary data.</text>
</comment>
<protein>
    <recommendedName>
        <fullName evidence="1">WxL domain-containing protein</fullName>
    </recommendedName>
</protein>
<dbReference type="EMBL" id="JAUSUG010000016">
    <property type="protein sequence ID" value="MDQ0256379.1"/>
    <property type="molecule type" value="Genomic_DNA"/>
</dbReference>
<dbReference type="Proteomes" id="UP001230005">
    <property type="component" value="Unassembled WGS sequence"/>
</dbReference>
<dbReference type="Pfam" id="PF13731">
    <property type="entry name" value="WxL"/>
    <property type="match status" value="1"/>
</dbReference>
<sequence>MFALYRKSTRKYFVLLLGILFTIIFINMSSVKSSETSIHFSVSSGTLHVQASKENVSLKINEEGDVAYGDVGKLTIVDATGSGEGWKLTLKSTPIKKLEKNNRNKDDGIKGTLFLLAQKANIQEGEGSSSPPKWVGNQTYPINGNFPVKVLSANQGEGMGTYYIDFGIDSLKFQLPENINTNTYYETTLIWNVVSGP</sequence>